<dbReference type="PANTHER" id="PTHR37244:SF1">
    <property type="entry name" value="NADP-SPECIFIC GLUTAMATE DEHYDROGENASE"/>
    <property type="match status" value="1"/>
</dbReference>
<dbReference type="EMBL" id="JAGGNH010000003">
    <property type="protein sequence ID" value="KAJ0979396.1"/>
    <property type="molecule type" value="Genomic_DNA"/>
</dbReference>
<dbReference type="OrthoDB" id="1915921at2759"/>
<feature type="region of interest" description="Disordered" evidence="1">
    <location>
        <begin position="173"/>
        <end position="214"/>
    </location>
</feature>
<reference evidence="2" key="2">
    <citation type="journal article" date="2022" name="Hortic Res">
        <title>The genome of Dioscorea zingiberensis sheds light on the biosynthesis, origin and evolution of the medicinally important diosgenin saponins.</title>
        <authorList>
            <person name="Li Y."/>
            <person name="Tan C."/>
            <person name="Li Z."/>
            <person name="Guo J."/>
            <person name="Li S."/>
            <person name="Chen X."/>
            <person name="Wang C."/>
            <person name="Dai X."/>
            <person name="Yang H."/>
            <person name="Song W."/>
            <person name="Hou L."/>
            <person name="Xu J."/>
            <person name="Tong Z."/>
            <person name="Xu A."/>
            <person name="Yuan X."/>
            <person name="Wang W."/>
            <person name="Yang Q."/>
            <person name="Chen L."/>
            <person name="Sun Z."/>
            <person name="Wang K."/>
            <person name="Pan B."/>
            <person name="Chen J."/>
            <person name="Bao Y."/>
            <person name="Liu F."/>
            <person name="Qi X."/>
            <person name="Gang D.R."/>
            <person name="Wen J."/>
            <person name="Li J."/>
        </authorList>
    </citation>
    <scope>NUCLEOTIDE SEQUENCE</scope>
    <source>
        <strain evidence="2">Dzin_1.0</strain>
    </source>
</reference>
<dbReference type="AlphaFoldDB" id="A0A9D5HK44"/>
<comment type="caution">
    <text evidence="2">The sequence shown here is derived from an EMBL/GenBank/DDBJ whole genome shotgun (WGS) entry which is preliminary data.</text>
</comment>
<dbReference type="PANTHER" id="PTHR37244">
    <property type="entry name" value="NADP-SPECIFIC GLUTAMATE DEHYDROGENASE"/>
    <property type="match status" value="1"/>
</dbReference>
<organism evidence="2 3">
    <name type="scientific">Dioscorea zingiberensis</name>
    <dbReference type="NCBI Taxonomy" id="325984"/>
    <lineage>
        <taxon>Eukaryota</taxon>
        <taxon>Viridiplantae</taxon>
        <taxon>Streptophyta</taxon>
        <taxon>Embryophyta</taxon>
        <taxon>Tracheophyta</taxon>
        <taxon>Spermatophyta</taxon>
        <taxon>Magnoliopsida</taxon>
        <taxon>Liliopsida</taxon>
        <taxon>Dioscoreales</taxon>
        <taxon>Dioscoreaceae</taxon>
        <taxon>Dioscorea</taxon>
    </lineage>
</organism>
<gene>
    <name evidence="2" type="ORF">J5N97_014870</name>
</gene>
<evidence type="ECO:0000313" key="2">
    <source>
        <dbReference type="EMBL" id="KAJ0979396.1"/>
    </source>
</evidence>
<accession>A0A9D5HK44</accession>
<reference evidence="2" key="1">
    <citation type="submission" date="2021-03" db="EMBL/GenBank/DDBJ databases">
        <authorList>
            <person name="Li Z."/>
            <person name="Yang C."/>
        </authorList>
    </citation>
    <scope>NUCLEOTIDE SEQUENCE</scope>
    <source>
        <strain evidence="2">Dzin_1.0</strain>
        <tissue evidence="2">Leaf</tissue>
    </source>
</reference>
<protein>
    <submittedName>
        <fullName evidence="2">Uncharacterized protein</fullName>
    </submittedName>
</protein>
<evidence type="ECO:0000256" key="1">
    <source>
        <dbReference type="SAM" id="MobiDB-lite"/>
    </source>
</evidence>
<sequence length="230" mass="25502">MCRYMTEITERMTPPRLRIHAFFLCLLIGDKLAASRPFSESLTLVYLSRIDGNKLEVNVVKVRAEKSEFLALHRVRLAKRIPVKVVFVSTDRVLVSDSIHIKTLLGDDKLLKRVFQRCKGEWKMERRGREEGDVAGVAAVEIRVARENGAMMTEVGLGCRSAQLGLWAGQAYPPKSASDKEGDTTSIENEPRVVGAVPPGAFKPRSNEVEKQQSLNAYETLDACGAWGGG</sequence>
<dbReference type="Proteomes" id="UP001085076">
    <property type="component" value="Miscellaneous, Linkage group lg03"/>
</dbReference>
<evidence type="ECO:0000313" key="3">
    <source>
        <dbReference type="Proteomes" id="UP001085076"/>
    </source>
</evidence>
<keyword evidence="3" id="KW-1185">Reference proteome</keyword>
<proteinExistence type="predicted"/>
<name>A0A9D5HK44_9LILI</name>